<dbReference type="EMBL" id="UZAL01000477">
    <property type="protein sequence ID" value="VDO71022.1"/>
    <property type="molecule type" value="Genomic_DNA"/>
</dbReference>
<proteinExistence type="predicted"/>
<evidence type="ECO:0000313" key="2">
    <source>
        <dbReference type="Proteomes" id="UP000269396"/>
    </source>
</evidence>
<reference evidence="1 2" key="1">
    <citation type="submission" date="2018-11" db="EMBL/GenBank/DDBJ databases">
        <authorList>
            <consortium name="Pathogen Informatics"/>
        </authorList>
    </citation>
    <scope>NUCLEOTIDE SEQUENCE [LARGE SCALE GENOMIC DNA]</scope>
    <source>
        <strain>Denwood</strain>
        <strain evidence="2">Zambia</strain>
    </source>
</reference>
<gene>
    <name evidence="1" type="ORF">SMTD_LOCUS533</name>
</gene>
<dbReference type="Proteomes" id="UP000269396">
    <property type="component" value="Unassembled WGS sequence"/>
</dbReference>
<dbReference type="PANTHER" id="PTHR19446">
    <property type="entry name" value="REVERSE TRANSCRIPTASES"/>
    <property type="match status" value="1"/>
</dbReference>
<name>A0A183NEJ7_9TREM</name>
<protein>
    <submittedName>
        <fullName evidence="1">Uncharacterized protein</fullName>
    </submittedName>
</protein>
<accession>A0A183NEJ7</accession>
<keyword evidence="2" id="KW-1185">Reference proteome</keyword>
<dbReference type="STRING" id="31246.A0A183NEJ7"/>
<organism evidence="1 2">
    <name type="scientific">Schistosoma mattheei</name>
    <dbReference type="NCBI Taxonomy" id="31246"/>
    <lineage>
        <taxon>Eukaryota</taxon>
        <taxon>Metazoa</taxon>
        <taxon>Spiralia</taxon>
        <taxon>Lophotrochozoa</taxon>
        <taxon>Platyhelminthes</taxon>
        <taxon>Trematoda</taxon>
        <taxon>Digenea</taxon>
        <taxon>Strigeidida</taxon>
        <taxon>Schistosomatoidea</taxon>
        <taxon>Schistosomatidae</taxon>
        <taxon>Schistosoma</taxon>
    </lineage>
</organism>
<sequence length="244" mass="27924">MAIRKIKSGKEKGPSNISAEALMLDTKATASMLNVLFMKTREEEQVPMDWKEEYLIKIPKKGDPSKCENYRSIELLSIRGKVFNRMLLNRMRDSIEAQIRDQQAGFVMIRRGRTESRQYRSSLNNHLSGTRHDSPSSLTIGKRLTVWIGEHYGNFFGIMVYLIKLSTSSGIRKTDYSANSCIPNNLEFADDMDPSIPYTSTNAGQNKHCSRCVCSSRLQHTQWCMLNLKLGELLQPSSRRCKYL</sequence>
<dbReference type="AlphaFoldDB" id="A0A183NEJ7"/>
<evidence type="ECO:0000313" key="1">
    <source>
        <dbReference type="EMBL" id="VDO71022.1"/>
    </source>
</evidence>